<gene>
    <name evidence="6" type="ORF">CVT25_009156</name>
</gene>
<dbReference type="InterPro" id="IPR050475">
    <property type="entry name" value="Prenyltransferase_related"/>
</dbReference>
<keyword evidence="2 5" id="KW-0812">Transmembrane</keyword>
<feature type="transmembrane region" description="Helical" evidence="5">
    <location>
        <begin position="257"/>
        <end position="275"/>
    </location>
</feature>
<feature type="transmembrane region" description="Helical" evidence="5">
    <location>
        <begin position="119"/>
        <end position="147"/>
    </location>
</feature>
<keyword evidence="3 5" id="KW-1133">Transmembrane helix</keyword>
<dbReference type="AlphaFoldDB" id="A0A409XDW1"/>
<reference evidence="6 7" key="1">
    <citation type="journal article" date="2018" name="Evol. Lett.">
        <title>Horizontal gene cluster transfer increased hallucinogenic mushroom diversity.</title>
        <authorList>
            <person name="Reynolds H.T."/>
            <person name="Vijayakumar V."/>
            <person name="Gluck-Thaler E."/>
            <person name="Korotkin H.B."/>
            <person name="Matheny P.B."/>
            <person name="Slot J.C."/>
        </authorList>
    </citation>
    <scope>NUCLEOTIDE SEQUENCE [LARGE SCALE GENOMIC DNA]</scope>
    <source>
        <strain evidence="6 7">2631</strain>
    </source>
</reference>
<dbReference type="CDD" id="cd13965">
    <property type="entry name" value="PT_UbiA_3"/>
    <property type="match status" value="1"/>
</dbReference>
<dbReference type="PANTHER" id="PTHR42723:SF1">
    <property type="entry name" value="CHLOROPHYLL SYNTHASE, CHLOROPLASTIC"/>
    <property type="match status" value="1"/>
</dbReference>
<protein>
    <submittedName>
        <fullName evidence="6">Uncharacterized protein</fullName>
    </submittedName>
</protein>
<evidence type="ECO:0000313" key="6">
    <source>
        <dbReference type="EMBL" id="PPQ88921.1"/>
    </source>
</evidence>
<dbReference type="InterPro" id="IPR000537">
    <property type="entry name" value="UbiA_prenyltransferase"/>
</dbReference>
<sequence>MASTVLNILSLSSTPSLSSPINALNQAAPTLPYNIRTLWLFIKSDIVGIIMPIVAFATFITGNTSPIRAAKAFTFVTLHLLQFCISNQSLSPEEDAKNKPWRPIPAGRLSVRNALFLRWFMMPACFILSAAFGVLDVGIVMSTAIFLHNECGYDAHWFPRTALNAIAYSTFDTGAILISLGDRDKMFDAKILLPLIINASVILTTIHAQDFRDLIGDIQEGRSTIPIVLPRSSRASMPILLVAWTAILMAVHNEWNAADWTALVLGAVVGLRFYFIHEAGADQTSYTLYNIWLIVIRVALVLAQDSITSAGPKAGWIDFIPNEIGPLFKQINTTGNIFPKFEF</sequence>
<dbReference type="GO" id="GO:0016765">
    <property type="term" value="F:transferase activity, transferring alkyl or aryl (other than methyl) groups"/>
    <property type="evidence" value="ECO:0007669"/>
    <property type="project" value="InterPro"/>
</dbReference>
<evidence type="ECO:0000256" key="1">
    <source>
        <dbReference type="ARBA" id="ARBA00004141"/>
    </source>
</evidence>
<evidence type="ECO:0000256" key="5">
    <source>
        <dbReference type="SAM" id="Phobius"/>
    </source>
</evidence>
<proteinExistence type="predicted"/>
<comment type="subcellular location">
    <subcellularLocation>
        <location evidence="1">Membrane</location>
        <topology evidence="1">Multi-pass membrane protein</topology>
    </subcellularLocation>
</comment>
<comment type="caution">
    <text evidence="6">The sequence shown here is derived from an EMBL/GenBank/DDBJ whole genome shotgun (WGS) entry which is preliminary data.</text>
</comment>
<dbReference type="OrthoDB" id="434972at2759"/>
<dbReference type="Proteomes" id="UP000283269">
    <property type="component" value="Unassembled WGS sequence"/>
</dbReference>
<dbReference type="GO" id="GO:0016020">
    <property type="term" value="C:membrane"/>
    <property type="evidence" value="ECO:0007669"/>
    <property type="project" value="UniProtKB-SubCell"/>
</dbReference>
<dbReference type="PANTHER" id="PTHR42723">
    <property type="entry name" value="CHLOROPHYLL SYNTHASE"/>
    <property type="match status" value="1"/>
</dbReference>
<evidence type="ECO:0000256" key="3">
    <source>
        <dbReference type="ARBA" id="ARBA00022989"/>
    </source>
</evidence>
<organism evidence="6 7">
    <name type="scientific">Psilocybe cyanescens</name>
    <dbReference type="NCBI Taxonomy" id="93625"/>
    <lineage>
        <taxon>Eukaryota</taxon>
        <taxon>Fungi</taxon>
        <taxon>Dikarya</taxon>
        <taxon>Basidiomycota</taxon>
        <taxon>Agaricomycotina</taxon>
        <taxon>Agaricomycetes</taxon>
        <taxon>Agaricomycetidae</taxon>
        <taxon>Agaricales</taxon>
        <taxon>Agaricineae</taxon>
        <taxon>Strophariaceae</taxon>
        <taxon>Psilocybe</taxon>
    </lineage>
</organism>
<feature type="transmembrane region" description="Helical" evidence="5">
    <location>
        <begin position="287"/>
        <end position="303"/>
    </location>
</feature>
<dbReference type="InterPro" id="IPR044878">
    <property type="entry name" value="UbiA_sf"/>
</dbReference>
<dbReference type="InParanoid" id="A0A409XDW1"/>
<accession>A0A409XDW1</accession>
<evidence type="ECO:0000256" key="2">
    <source>
        <dbReference type="ARBA" id="ARBA00022692"/>
    </source>
</evidence>
<keyword evidence="4 5" id="KW-0472">Membrane</keyword>
<dbReference type="STRING" id="93625.A0A409XDW1"/>
<feature type="transmembrane region" description="Helical" evidence="5">
    <location>
        <begin position="39"/>
        <end position="60"/>
    </location>
</feature>
<evidence type="ECO:0000313" key="7">
    <source>
        <dbReference type="Proteomes" id="UP000283269"/>
    </source>
</evidence>
<dbReference type="EMBL" id="NHYD01001992">
    <property type="protein sequence ID" value="PPQ88921.1"/>
    <property type="molecule type" value="Genomic_DNA"/>
</dbReference>
<dbReference type="Pfam" id="PF01040">
    <property type="entry name" value="UbiA"/>
    <property type="match status" value="1"/>
</dbReference>
<evidence type="ECO:0000256" key="4">
    <source>
        <dbReference type="ARBA" id="ARBA00023136"/>
    </source>
</evidence>
<dbReference type="Gene3D" id="1.10.357.140">
    <property type="entry name" value="UbiA prenyltransferase"/>
    <property type="match status" value="1"/>
</dbReference>
<name>A0A409XDW1_PSICY</name>
<keyword evidence="7" id="KW-1185">Reference proteome</keyword>